<gene>
    <name evidence="1" type="ORF">GGR00_004788</name>
</gene>
<organism evidence="1 2">
    <name type="scientific">Aminobacter aganoensis</name>
    <dbReference type="NCBI Taxonomy" id="83264"/>
    <lineage>
        <taxon>Bacteria</taxon>
        <taxon>Pseudomonadati</taxon>
        <taxon>Pseudomonadota</taxon>
        <taxon>Alphaproteobacteria</taxon>
        <taxon>Hyphomicrobiales</taxon>
        <taxon>Phyllobacteriaceae</taxon>
        <taxon>Aminobacter</taxon>
    </lineage>
</organism>
<dbReference type="RefSeq" id="WP_184701520.1">
    <property type="nucleotide sequence ID" value="NZ_BAABEG010000001.1"/>
</dbReference>
<evidence type="ECO:0000313" key="2">
    <source>
        <dbReference type="Proteomes" id="UP000536262"/>
    </source>
</evidence>
<sequence>MRTPAANQISKRKAVADALSRQKVFVSSRRFRGDGQPISRVLVSGRYYDVSDQLLDRLQHGATPGELELEPASDDAAGLQ</sequence>
<keyword evidence="2" id="KW-1185">Reference proteome</keyword>
<proteinExistence type="predicted"/>
<reference evidence="1 2" key="1">
    <citation type="submission" date="2020-08" db="EMBL/GenBank/DDBJ databases">
        <title>Genomic Encyclopedia of Type Strains, Phase IV (KMG-IV): sequencing the most valuable type-strain genomes for metagenomic binning, comparative biology and taxonomic classification.</title>
        <authorList>
            <person name="Goeker M."/>
        </authorList>
    </citation>
    <scope>NUCLEOTIDE SEQUENCE [LARGE SCALE GENOMIC DNA]</scope>
    <source>
        <strain evidence="1 2">DSM 7051</strain>
    </source>
</reference>
<dbReference type="EMBL" id="JACHOU010000018">
    <property type="protein sequence ID" value="MBB6356970.1"/>
    <property type="molecule type" value="Genomic_DNA"/>
</dbReference>
<accession>A0A7X0KNA0</accession>
<comment type="caution">
    <text evidence="1">The sequence shown here is derived from an EMBL/GenBank/DDBJ whole genome shotgun (WGS) entry which is preliminary data.</text>
</comment>
<dbReference type="Proteomes" id="UP000536262">
    <property type="component" value="Unassembled WGS sequence"/>
</dbReference>
<evidence type="ECO:0000313" key="1">
    <source>
        <dbReference type="EMBL" id="MBB6356970.1"/>
    </source>
</evidence>
<name>A0A7X0KNA0_9HYPH</name>
<dbReference type="AlphaFoldDB" id="A0A7X0KNA0"/>
<protein>
    <submittedName>
        <fullName evidence="1">Uncharacterized protein</fullName>
    </submittedName>
</protein>